<comment type="similarity">
    <text evidence="2">Belongs to the carotenoid/retinoid oxidoreductase family.</text>
</comment>
<dbReference type="CTD" id="84795"/>
<comment type="function">
    <text evidence="5">Probable oxidoreductase that may play a role as regulator of mitochondrial function.</text>
</comment>
<dbReference type="FunCoup" id="A0A1S3AFL0">
    <property type="interactions" value="146"/>
</dbReference>
<dbReference type="InParanoid" id="A0A1S3AFL0"/>
<dbReference type="Gene3D" id="3.50.50.60">
    <property type="entry name" value="FAD/NAD(P)-binding domain"/>
    <property type="match status" value="2"/>
</dbReference>
<comment type="subunit">
    <text evidence="6">Interacts with COX5B; this interaction may contribute to localize PYROXD2 to the inner face of the inner mitochondrial membrane.</text>
</comment>
<gene>
    <name evidence="10" type="primary">PYROXD2</name>
</gene>
<evidence type="ECO:0000256" key="2">
    <source>
        <dbReference type="ARBA" id="ARBA00006046"/>
    </source>
</evidence>
<organism evidence="9 10">
    <name type="scientific">Erinaceus europaeus</name>
    <name type="common">Western European hedgehog</name>
    <dbReference type="NCBI Taxonomy" id="9365"/>
    <lineage>
        <taxon>Eukaryota</taxon>
        <taxon>Metazoa</taxon>
        <taxon>Chordata</taxon>
        <taxon>Craniata</taxon>
        <taxon>Vertebrata</taxon>
        <taxon>Euteleostomi</taxon>
        <taxon>Mammalia</taxon>
        <taxon>Eutheria</taxon>
        <taxon>Laurasiatheria</taxon>
        <taxon>Eulipotyphla</taxon>
        <taxon>Erinaceidae</taxon>
        <taxon>Erinaceinae</taxon>
        <taxon>Erinaceus</taxon>
    </lineage>
</organism>
<dbReference type="PANTHER" id="PTHR10668:SF103">
    <property type="entry name" value="PYRIDINE NUCLEOTIDE-DISULFIDE OXIDOREDUCTASE DOMAIN-CONTAINING PROTEIN 2"/>
    <property type="match status" value="1"/>
</dbReference>
<keyword evidence="9" id="KW-1185">Reference proteome</keyword>
<feature type="domain" description="Amine oxidase" evidence="8">
    <location>
        <begin position="44"/>
        <end position="381"/>
    </location>
</feature>
<evidence type="ECO:0000256" key="6">
    <source>
        <dbReference type="ARBA" id="ARBA00038825"/>
    </source>
</evidence>
<evidence type="ECO:0000256" key="7">
    <source>
        <dbReference type="ARBA" id="ARBA00040298"/>
    </source>
</evidence>
<dbReference type="PANTHER" id="PTHR10668">
    <property type="entry name" value="PHYTOENE DEHYDROGENASE"/>
    <property type="match status" value="1"/>
</dbReference>
<keyword evidence="3" id="KW-0285">Flavoprotein</keyword>
<proteinExistence type="inferred from homology"/>
<dbReference type="GO" id="GO:0016491">
    <property type="term" value="F:oxidoreductase activity"/>
    <property type="evidence" value="ECO:0007669"/>
    <property type="project" value="InterPro"/>
</dbReference>
<dbReference type="eggNOG" id="KOG4254">
    <property type="taxonomic scope" value="Eukaryota"/>
</dbReference>
<evidence type="ECO:0000256" key="1">
    <source>
        <dbReference type="ARBA" id="ARBA00004305"/>
    </source>
</evidence>
<name>A0A1S3AFL0_ERIEU</name>
<dbReference type="AlphaFoldDB" id="A0A1S3AFL0"/>
<dbReference type="OrthoDB" id="7777654at2759"/>
<dbReference type="GeneID" id="103123493"/>
<dbReference type="Pfam" id="PF01593">
    <property type="entry name" value="Amino_oxidase"/>
    <property type="match status" value="1"/>
</dbReference>
<dbReference type="InterPro" id="IPR036188">
    <property type="entry name" value="FAD/NAD-bd_sf"/>
</dbReference>
<evidence type="ECO:0000256" key="4">
    <source>
        <dbReference type="ARBA" id="ARBA00022827"/>
    </source>
</evidence>
<evidence type="ECO:0000259" key="8">
    <source>
        <dbReference type="Pfam" id="PF01593"/>
    </source>
</evidence>
<protein>
    <recommendedName>
        <fullName evidence="7">Pyridine nucleotide-disulfide oxidoreductase domain-containing protein 2</fullName>
    </recommendedName>
</protein>
<evidence type="ECO:0000313" key="10">
    <source>
        <dbReference type="RefSeq" id="XP_007534213.1"/>
    </source>
</evidence>
<evidence type="ECO:0000256" key="5">
    <source>
        <dbReference type="ARBA" id="ARBA00037217"/>
    </source>
</evidence>
<dbReference type="Proteomes" id="UP001652624">
    <property type="component" value="Chromosome 14"/>
</dbReference>
<evidence type="ECO:0000256" key="3">
    <source>
        <dbReference type="ARBA" id="ARBA00022630"/>
    </source>
</evidence>
<dbReference type="SUPFAM" id="SSF51905">
    <property type="entry name" value="FAD/NAD(P)-binding domain"/>
    <property type="match status" value="1"/>
</dbReference>
<dbReference type="GO" id="GO:0005759">
    <property type="term" value="C:mitochondrial matrix"/>
    <property type="evidence" value="ECO:0007669"/>
    <property type="project" value="UniProtKB-SubCell"/>
</dbReference>
<evidence type="ECO:0000313" key="9">
    <source>
        <dbReference type="Proteomes" id="UP001652624"/>
    </source>
</evidence>
<sequence>MYAKGLSRALGASPCHAWRRAHLDTRGHLKPEYDAVVIGAGHNGLVAAAYLQRLGVNTAVFERRHVIGGAAVTEEIIPGFKFSRASYLLSLLRPQIYKDLELKKHGLRLHLRNPYSFTPMLEEGSKAPRSLLLGTDMVENQKQIAQFSQKDAQAFPKYEAFMNRLALAIDPLLDAAPLDVEALRRGSLLQRFKSLSTLTPLLRAGHILGAQLPQYYQVLTAPITKVLDQWFESEPLKATLATDAVIGAMMSPHTPGSGYVLLHHVMGGLEGLPGAWGYVEGGMGALSDAIASSATEHGASIFTEKPVSKVQVSSGGHVQGVVLQDGTEVRSRVVLSSASPQITFLKLTPQEWLPEGFAEKISQMDTQSPVTKINVAVDRLPDFRVAPNASSGQPLPHHQCSIHLNCEDTLLLHQAFEDAMSSLPSRKPMIELCIPSSLDPTLAPPGCHVISLFTQYTPYMLAGGKVWDEQERNAYADKVFDCIEAYAPGFKGSVVGRDILTPPDLERIFGLPGGNIFHSAMTLSQLYFARPLPLHSSYRCPPQGLYLCGSGAHPGGGVMGAAGRNAAYMVLRDLKSQ</sequence>
<comment type="subcellular location">
    <subcellularLocation>
        <location evidence="1">Mitochondrion matrix</location>
    </subcellularLocation>
</comment>
<dbReference type="InterPro" id="IPR002937">
    <property type="entry name" value="Amino_oxidase"/>
</dbReference>
<keyword evidence="4" id="KW-0274">FAD</keyword>
<dbReference type="RefSeq" id="XP_007534213.1">
    <property type="nucleotide sequence ID" value="XM_007534151.3"/>
</dbReference>
<accession>A0A1S3AFL0</accession>
<reference evidence="10" key="1">
    <citation type="submission" date="2025-08" db="UniProtKB">
        <authorList>
            <consortium name="RefSeq"/>
        </authorList>
    </citation>
    <scope>IDENTIFICATION</scope>
</reference>